<sequence>MTNDCEVHRANAAVHHAVRTAFAPPPFVPSSPQKLNPTAIRGSPIQPLTTGPRGTLMRGPPLPMAPPTQIPGVVSEGSPEKQKLEALREKVLARRPPTLQTLAPSSPPRRPAEESGAPAIDTSDMSPTRRKMLLRGPNAMMLAPIAPPVLSPREDEVLAAAAGVDQTTVEAMTLDSEEDVQAISRLVFEVQQEQEETKPRRPRGRE</sequence>
<protein>
    <submittedName>
        <fullName evidence="2">Uncharacterized protein</fullName>
    </submittedName>
</protein>
<name>A0A8K1C9J6_PYTOL</name>
<evidence type="ECO:0000256" key="1">
    <source>
        <dbReference type="SAM" id="MobiDB-lite"/>
    </source>
</evidence>
<comment type="caution">
    <text evidence="2">The sequence shown here is derived from an EMBL/GenBank/DDBJ whole genome shotgun (WGS) entry which is preliminary data.</text>
</comment>
<feature type="compositionally biased region" description="Basic and acidic residues" evidence="1">
    <location>
        <begin position="78"/>
        <end position="92"/>
    </location>
</feature>
<dbReference type="EMBL" id="SPLM01000110">
    <property type="protein sequence ID" value="TMW58886.1"/>
    <property type="molecule type" value="Genomic_DNA"/>
</dbReference>
<evidence type="ECO:0000313" key="2">
    <source>
        <dbReference type="EMBL" id="TMW58886.1"/>
    </source>
</evidence>
<reference evidence="2" key="1">
    <citation type="submission" date="2019-03" db="EMBL/GenBank/DDBJ databases">
        <title>Long read genome sequence of the mycoparasitic Pythium oligandrum ATCC 38472 isolated from sugarbeet rhizosphere.</title>
        <authorList>
            <person name="Gaulin E."/>
        </authorList>
    </citation>
    <scope>NUCLEOTIDE SEQUENCE</scope>
    <source>
        <strain evidence="2">ATCC 38472_TT</strain>
    </source>
</reference>
<gene>
    <name evidence="2" type="ORF">Poli38472_007031</name>
</gene>
<evidence type="ECO:0000313" key="3">
    <source>
        <dbReference type="Proteomes" id="UP000794436"/>
    </source>
</evidence>
<dbReference type="AlphaFoldDB" id="A0A8K1C9J6"/>
<dbReference type="Proteomes" id="UP000794436">
    <property type="component" value="Unassembled WGS sequence"/>
</dbReference>
<accession>A0A8K1C9J6</accession>
<feature type="region of interest" description="Disordered" evidence="1">
    <location>
        <begin position="24"/>
        <end position="128"/>
    </location>
</feature>
<proteinExistence type="predicted"/>
<feature type="compositionally biased region" description="Pro residues" evidence="1">
    <location>
        <begin position="60"/>
        <end position="69"/>
    </location>
</feature>
<keyword evidence="3" id="KW-1185">Reference proteome</keyword>
<organism evidence="2 3">
    <name type="scientific">Pythium oligandrum</name>
    <name type="common">Mycoparasitic fungus</name>
    <dbReference type="NCBI Taxonomy" id="41045"/>
    <lineage>
        <taxon>Eukaryota</taxon>
        <taxon>Sar</taxon>
        <taxon>Stramenopiles</taxon>
        <taxon>Oomycota</taxon>
        <taxon>Peronosporomycetes</taxon>
        <taxon>Pythiales</taxon>
        <taxon>Pythiaceae</taxon>
        <taxon>Pythium</taxon>
    </lineage>
</organism>